<sequence>MSRFVMRPMAHLTRATVAERLACSPPTKANWAQSPVGSLPDFRLWESCQTMPLVSGFSRGSPVYPALSFRRCSMFVSITPVGSQDIVVKSPPPPNLFTRSLTHAYADPVTRNAMERHVQLHLEGFISMWVLRLTDRPPYKALPCIIQEAIIDGRTYPSPCTSLGDDPMRKGAAPTVTLAYIGALFDKLGANYRPGKGDFCNTLRTGDYCNPARLLVQCVKV</sequence>
<reference evidence="1 2" key="1">
    <citation type="submission" date="2023-02" db="EMBL/GenBank/DDBJ databases">
        <title>LHISI_Scaffold_Assembly.</title>
        <authorList>
            <person name="Stuart O.P."/>
            <person name="Cleave R."/>
            <person name="Magrath M.J.L."/>
            <person name="Mikheyev A.S."/>
        </authorList>
    </citation>
    <scope>NUCLEOTIDE SEQUENCE [LARGE SCALE GENOMIC DNA]</scope>
    <source>
        <strain evidence="1">Daus_M_001</strain>
        <tissue evidence="1">Leg muscle</tissue>
    </source>
</reference>
<name>A0ABQ9GQ35_9NEOP</name>
<gene>
    <name evidence="1" type="ORF">PR048_024992</name>
</gene>
<organism evidence="1 2">
    <name type="scientific">Dryococelus australis</name>
    <dbReference type="NCBI Taxonomy" id="614101"/>
    <lineage>
        <taxon>Eukaryota</taxon>
        <taxon>Metazoa</taxon>
        <taxon>Ecdysozoa</taxon>
        <taxon>Arthropoda</taxon>
        <taxon>Hexapoda</taxon>
        <taxon>Insecta</taxon>
        <taxon>Pterygota</taxon>
        <taxon>Neoptera</taxon>
        <taxon>Polyneoptera</taxon>
        <taxon>Phasmatodea</taxon>
        <taxon>Verophasmatodea</taxon>
        <taxon>Anareolatae</taxon>
        <taxon>Phasmatidae</taxon>
        <taxon>Eurycanthinae</taxon>
        <taxon>Dryococelus</taxon>
    </lineage>
</organism>
<dbReference type="Proteomes" id="UP001159363">
    <property type="component" value="Chromosome 9"/>
</dbReference>
<accession>A0ABQ9GQ35</accession>
<evidence type="ECO:0000313" key="2">
    <source>
        <dbReference type="Proteomes" id="UP001159363"/>
    </source>
</evidence>
<keyword evidence="2" id="KW-1185">Reference proteome</keyword>
<evidence type="ECO:0000313" key="1">
    <source>
        <dbReference type="EMBL" id="KAJ8874150.1"/>
    </source>
</evidence>
<protein>
    <submittedName>
        <fullName evidence="1">Uncharacterized protein</fullName>
    </submittedName>
</protein>
<proteinExistence type="predicted"/>
<comment type="caution">
    <text evidence="1">The sequence shown here is derived from an EMBL/GenBank/DDBJ whole genome shotgun (WGS) entry which is preliminary data.</text>
</comment>
<dbReference type="EMBL" id="JARBHB010000010">
    <property type="protein sequence ID" value="KAJ8874150.1"/>
    <property type="molecule type" value="Genomic_DNA"/>
</dbReference>